<keyword evidence="2" id="KW-1185">Reference proteome</keyword>
<gene>
    <name evidence="1" type="ORF">ECRASSUSDP1_LOCUS1905</name>
</gene>
<dbReference type="AlphaFoldDB" id="A0AAD1X7J2"/>
<proteinExistence type="predicted"/>
<reference evidence="1" key="1">
    <citation type="submission" date="2023-07" db="EMBL/GenBank/DDBJ databases">
        <authorList>
            <consortium name="AG Swart"/>
            <person name="Singh M."/>
            <person name="Singh A."/>
            <person name="Seah K."/>
            <person name="Emmerich C."/>
        </authorList>
    </citation>
    <scope>NUCLEOTIDE SEQUENCE</scope>
    <source>
        <strain evidence="1">DP1</strain>
    </source>
</reference>
<protein>
    <submittedName>
        <fullName evidence="1">Uncharacterized protein</fullName>
    </submittedName>
</protein>
<evidence type="ECO:0000313" key="1">
    <source>
        <dbReference type="EMBL" id="CAI2360601.1"/>
    </source>
</evidence>
<comment type="caution">
    <text evidence="1">The sequence shown here is derived from an EMBL/GenBank/DDBJ whole genome shotgun (WGS) entry which is preliminary data.</text>
</comment>
<sequence length="251" mass="29333">MQKIAKMLQKEFKVYELEGCKYFVPPKIFEVGEDCQIIEIRGSEGITFWESYPVCRNEDTWMLEEQKCSCLKIAQIMENLKTIPVEQVLRNILSSVLEIKVSNNVILNKSIALIEFSKKLKLWSKNLQARNCRLKTVRLFLSFWRYYKPREENDSLFEPLVPFAQSCIRSGLSLQVTDSVEADRNSPLQANLCYWIIKDQALVMKKFEDHYCGRHFTNKECLVLDRESVNLSSEIIDVIILCFGLFICALY</sequence>
<accession>A0AAD1X7J2</accession>
<dbReference type="Proteomes" id="UP001295684">
    <property type="component" value="Unassembled WGS sequence"/>
</dbReference>
<evidence type="ECO:0000313" key="2">
    <source>
        <dbReference type="Proteomes" id="UP001295684"/>
    </source>
</evidence>
<name>A0AAD1X7J2_EUPCR</name>
<dbReference type="EMBL" id="CAMPGE010001802">
    <property type="protein sequence ID" value="CAI2360601.1"/>
    <property type="molecule type" value="Genomic_DNA"/>
</dbReference>
<organism evidence="1 2">
    <name type="scientific">Euplotes crassus</name>
    <dbReference type="NCBI Taxonomy" id="5936"/>
    <lineage>
        <taxon>Eukaryota</taxon>
        <taxon>Sar</taxon>
        <taxon>Alveolata</taxon>
        <taxon>Ciliophora</taxon>
        <taxon>Intramacronucleata</taxon>
        <taxon>Spirotrichea</taxon>
        <taxon>Hypotrichia</taxon>
        <taxon>Euplotida</taxon>
        <taxon>Euplotidae</taxon>
        <taxon>Moneuplotes</taxon>
    </lineage>
</organism>